<feature type="non-terminal residue" evidence="3">
    <location>
        <position position="1"/>
    </location>
</feature>
<dbReference type="GO" id="GO:0042800">
    <property type="term" value="F:histone H3K4 methyltransferase activity"/>
    <property type="evidence" value="ECO:0007669"/>
    <property type="project" value="TreeGrafter"/>
</dbReference>
<keyword evidence="3" id="KW-0808">Transferase</keyword>
<dbReference type="AlphaFoldDB" id="A0A026WET6"/>
<dbReference type="GO" id="GO:0044774">
    <property type="term" value="P:mitotic DNA integrity checkpoint signaling"/>
    <property type="evidence" value="ECO:0007669"/>
    <property type="project" value="TreeGrafter"/>
</dbReference>
<dbReference type="GO" id="GO:0000793">
    <property type="term" value="C:condensed chromosome"/>
    <property type="evidence" value="ECO:0007669"/>
    <property type="project" value="TreeGrafter"/>
</dbReference>
<evidence type="ECO:0000259" key="2">
    <source>
        <dbReference type="Pfam" id="PF17906"/>
    </source>
</evidence>
<dbReference type="EMBL" id="KK107248">
    <property type="protein sequence ID" value="EZA54473.1"/>
    <property type="molecule type" value="Genomic_DNA"/>
</dbReference>
<dbReference type="GO" id="GO:0032259">
    <property type="term" value="P:methylation"/>
    <property type="evidence" value="ECO:0007669"/>
    <property type="project" value="UniProtKB-KW"/>
</dbReference>
<dbReference type="Pfam" id="PF17906">
    <property type="entry name" value="HTH_48"/>
    <property type="match status" value="1"/>
</dbReference>
<evidence type="ECO:0000256" key="1">
    <source>
        <dbReference type="SAM" id="MobiDB-lite"/>
    </source>
</evidence>
<evidence type="ECO:0000313" key="4">
    <source>
        <dbReference type="Proteomes" id="UP000053097"/>
    </source>
</evidence>
<reference evidence="3 4" key="1">
    <citation type="journal article" date="2014" name="Curr. Biol.">
        <title>The genome of the clonal raider ant Cerapachys biroi.</title>
        <authorList>
            <person name="Oxley P.R."/>
            <person name="Ji L."/>
            <person name="Fetter-Pruneda I."/>
            <person name="McKenzie S.K."/>
            <person name="Li C."/>
            <person name="Hu H."/>
            <person name="Zhang G."/>
            <person name="Kronauer D.J."/>
        </authorList>
    </citation>
    <scope>NUCLEOTIDE SEQUENCE [LARGE SCALE GENOMIC DNA]</scope>
</reference>
<dbReference type="GO" id="GO:0006303">
    <property type="term" value="P:double-strand break repair via nonhomologous end joining"/>
    <property type="evidence" value="ECO:0007669"/>
    <property type="project" value="TreeGrafter"/>
</dbReference>
<dbReference type="GO" id="GO:0031297">
    <property type="term" value="P:replication fork processing"/>
    <property type="evidence" value="ECO:0007669"/>
    <property type="project" value="TreeGrafter"/>
</dbReference>
<gene>
    <name evidence="3" type="ORF">X777_05831</name>
</gene>
<dbReference type="PANTHER" id="PTHR46060">
    <property type="entry name" value="MARINER MOS1 TRANSPOSASE-LIKE PROTEIN"/>
    <property type="match status" value="1"/>
</dbReference>
<feature type="domain" description="Mos1 transposase HTH" evidence="2">
    <location>
        <begin position="1"/>
        <end position="41"/>
    </location>
</feature>
<dbReference type="GO" id="GO:0044547">
    <property type="term" value="F:DNA topoisomerase binding"/>
    <property type="evidence" value="ECO:0007669"/>
    <property type="project" value="TreeGrafter"/>
</dbReference>
<proteinExistence type="predicted"/>
<dbReference type="GO" id="GO:0000014">
    <property type="term" value="F:single-stranded DNA endodeoxyribonuclease activity"/>
    <property type="evidence" value="ECO:0007669"/>
    <property type="project" value="TreeGrafter"/>
</dbReference>
<dbReference type="GO" id="GO:0015074">
    <property type="term" value="P:DNA integration"/>
    <property type="evidence" value="ECO:0007669"/>
    <property type="project" value="TreeGrafter"/>
</dbReference>
<evidence type="ECO:0000313" key="3">
    <source>
        <dbReference type="EMBL" id="EZA54473.1"/>
    </source>
</evidence>
<dbReference type="GO" id="GO:0000729">
    <property type="term" value="P:DNA double-strand break processing"/>
    <property type="evidence" value="ECO:0007669"/>
    <property type="project" value="TreeGrafter"/>
</dbReference>
<dbReference type="GO" id="GO:0005634">
    <property type="term" value="C:nucleus"/>
    <property type="evidence" value="ECO:0007669"/>
    <property type="project" value="TreeGrafter"/>
</dbReference>
<sequence length="75" mass="8723">IYYVIKKGKNTVQTTKDICVVYGSNAVAERIVQKWFARFKRVDFNIENEQRSDRPSTENDNQIAALIKSNPHYTT</sequence>
<dbReference type="Proteomes" id="UP000053097">
    <property type="component" value="Unassembled WGS sequence"/>
</dbReference>
<name>A0A026WET6_OOCBI</name>
<dbReference type="PANTHER" id="PTHR46060:SF2">
    <property type="entry name" value="HISTONE-LYSINE N-METHYLTRANSFERASE SETMAR"/>
    <property type="match status" value="1"/>
</dbReference>
<dbReference type="GO" id="GO:0046975">
    <property type="term" value="F:histone H3K36 methyltransferase activity"/>
    <property type="evidence" value="ECO:0007669"/>
    <property type="project" value="TreeGrafter"/>
</dbReference>
<dbReference type="GO" id="GO:0003690">
    <property type="term" value="F:double-stranded DNA binding"/>
    <property type="evidence" value="ECO:0007669"/>
    <property type="project" value="TreeGrafter"/>
</dbReference>
<keyword evidence="3" id="KW-0489">Methyltransferase</keyword>
<feature type="region of interest" description="Disordered" evidence="1">
    <location>
        <begin position="49"/>
        <end position="75"/>
    </location>
</feature>
<accession>A0A026WET6</accession>
<dbReference type="GO" id="GO:0003697">
    <property type="term" value="F:single-stranded DNA binding"/>
    <property type="evidence" value="ECO:0007669"/>
    <property type="project" value="TreeGrafter"/>
</dbReference>
<dbReference type="InterPro" id="IPR052709">
    <property type="entry name" value="Transposase-MT_Hybrid"/>
</dbReference>
<dbReference type="GO" id="GO:0035861">
    <property type="term" value="C:site of double-strand break"/>
    <property type="evidence" value="ECO:0007669"/>
    <property type="project" value="TreeGrafter"/>
</dbReference>
<organism evidence="3 4">
    <name type="scientific">Ooceraea biroi</name>
    <name type="common">Clonal raider ant</name>
    <name type="synonym">Cerapachys biroi</name>
    <dbReference type="NCBI Taxonomy" id="2015173"/>
    <lineage>
        <taxon>Eukaryota</taxon>
        <taxon>Metazoa</taxon>
        <taxon>Ecdysozoa</taxon>
        <taxon>Arthropoda</taxon>
        <taxon>Hexapoda</taxon>
        <taxon>Insecta</taxon>
        <taxon>Pterygota</taxon>
        <taxon>Neoptera</taxon>
        <taxon>Endopterygota</taxon>
        <taxon>Hymenoptera</taxon>
        <taxon>Apocrita</taxon>
        <taxon>Aculeata</taxon>
        <taxon>Formicoidea</taxon>
        <taxon>Formicidae</taxon>
        <taxon>Dorylinae</taxon>
        <taxon>Ooceraea</taxon>
    </lineage>
</organism>
<dbReference type="Gene3D" id="1.10.10.1450">
    <property type="match status" value="1"/>
</dbReference>
<protein>
    <submittedName>
        <fullName evidence="3">Histone-lysine N-methyltransferase SETMAR</fullName>
    </submittedName>
</protein>
<keyword evidence="4" id="KW-1185">Reference proteome</keyword>
<dbReference type="InterPro" id="IPR041426">
    <property type="entry name" value="Mos1_HTH"/>
</dbReference>